<keyword evidence="1" id="KW-0812">Transmembrane</keyword>
<dbReference type="Proteomes" id="UP000199290">
    <property type="component" value="Unassembled WGS sequence"/>
</dbReference>
<keyword evidence="1" id="KW-1133">Transmembrane helix</keyword>
<organism evidence="2 3">
    <name type="scientific">Marinobacter gudaonensis</name>
    <dbReference type="NCBI Taxonomy" id="375760"/>
    <lineage>
        <taxon>Bacteria</taxon>
        <taxon>Pseudomonadati</taxon>
        <taxon>Pseudomonadota</taxon>
        <taxon>Gammaproteobacteria</taxon>
        <taxon>Pseudomonadales</taxon>
        <taxon>Marinobacteraceae</taxon>
        <taxon>Marinobacter</taxon>
    </lineage>
</organism>
<reference evidence="3" key="1">
    <citation type="submission" date="2016-10" db="EMBL/GenBank/DDBJ databases">
        <authorList>
            <person name="Varghese N."/>
            <person name="Submissions S."/>
        </authorList>
    </citation>
    <scope>NUCLEOTIDE SEQUENCE [LARGE SCALE GENOMIC DNA]</scope>
    <source>
        <strain evidence="3">CGMCC 1.6294</strain>
    </source>
</reference>
<dbReference type="Pfam" id="PF07963">
    <property type="entry name" value="N_methyl"/>
    <property type="match status" value="1"/>
</dbReference>
<dbReference type="EMBL" id="FOYV01000004">
    <property type="protein sequence ID" value="SFR60155.1"/>
    <property type="molecule type" value="Genomic_DNA"/>
</dbReference>
<protein>
    <submittedName>
        <fullName evidence="2">MSHA biogenesis protein MshO</fullName>
    </submittedName>
</protein>
<dbReference type="InterPro" id="IPR045584">
    <property type="entry name" value="Pilin-like"/>
</dbReference>
<keyword evidence="1" id="KW-0472">Membrane</keyword>
<keyword evidence="3" id="KW-1185">Reference proteome</keyword>
<dbReference type="OrthoDB" id="9788802at2"/>
<evidence type="ECO:0000256" key="1">
    <source>
        <dbReference type="SAM" id="Phobius"/>
    </source>
</evidence>
<proteinExistence type="predicted"/>
<evidence type="ECO:0000313" key="2">
    <source>
        <dbReference type="EMBL" id="SFR60155.1"/>
    </source>
</evidence>
<sequence length="261" mass="27176">MKRAGGFTLVELVMVIVLLATVATISVQFVTLSTRGAIDVGARQQRALAGVVISEQISRAVRAALPTSLRTGSGGSCLEWMPIVAASNYLNRPSGPTPDSFEAVPLAGGRSAAGRVVIYGYGSNVYNPTDPGPISPPATVPAGPSPITVTFDGGATHRFSQQSPERRFYVVSGPEAVCQAGAFLYRYSGYGINASPASGLPSSYPGREVMAANLVPGSLEFEVTPPSLQRGAVVSFSFELADPESGETTAITQEVQVRNVP</sequence>
<dbReference type="InterPro" id="IPR012902">
    <property type="entry name" value="N_methyl_site"/>
</dbReference>
<name>A0A1I6I0B7_9GAMM</name>
<dbReference type="PROSITE" id="PS00409">
    <property type="entry name" value="PROKAR_NTER_METHYL"/>
    <property type="match status" value="1"/>
</dbReference>
<accession>A0A1I6I0B7</accession>
<evidence type="ECO:0000313" key="3">
    <source>
        <dbReference type="Proteomes" id="UP000199290"/>
    </source>
</evidence>
<dbReference type="RefSeq" id="WP_091992240.1">
    <property type="nucleotide sequence ID" value="NZ_FOYV01000004.1"/>
</dbReference>
<dbReference type="SUPFAM" id="SSF54523">
    <property type="entry name" value="Pili subunits"/>
    <property type="match status" value="1"/>
</dbReference>
<dbReference type="STRING" id="375760.SAMN04488073_3270"/>
<feature type="transmembrane region" description="Helical" evidence="1">
    <location>
        <begin position="12"/>
        <end position="30"/>
    </location>
</feature>
<gene>
    <name evidence="2" type="ORF">SAMN04488073_3270</name>
</gene>
<dbReference type="AlphaFoldDB" id="A0A1I6I0B7"/>
<dbReference type="NCBIfam" id="TIGR02532">
    <property type="entry name" value="IV_pilin_GFxxxE"/>
    <property type="match status" value="1"/>
</dbReference>